<feature type="compositionally biased region" description="Basic and acidic residues" evidence="1">
    <location>
        <begin position="261"/>
        <end position="275"/>
    </location>
</feature>
<dbReference type="Pfam" id="PF13479">
    <property type="entry name" value="AAA_24"/>
    <property type="match status" value="1"/>
</dbReference>
<sequence>MKVFNSLDPTEKPSILMVVYGEGGVGKTTFAATAPRPIIADCENGSKYFGLRGIAADVALIEKWDDMQEFMQIALTDNYDTVIIDPIGELMEKLIAYMRNRADSKLVQRDGNPTMAGWGWLKSTMRTFLKTMRDSGKHIVIVAHAQEKDDDGRVIKRPMVATRLSEELVNLVDIVGYMTTINDSETGDTKRLIIVDPASDKYVAKDRTGRLGRYIEPDFTKIVDGVRGDADYAWITAAPVLASREQIEAAAKPAIPSSRVEMTDARLGKSEADRK</sequence>
<evidence type="ECO:0000256" key="1">
    <source>
        <dbReference type="SAM" id="MobiDB-lite"/>
    </source>
</evidence>
<proteinExistence type="predicted"/>
<evidence type="ECO:0000313" key="2">
    <source>
        <dbReference type="EMBL" id="DAE00480.1"/>
    </source>
</evidence>
<protein>
    <submittedName>
        <fullName evidence="2">AAA domain protein</fullName>
    </submittedName>
</protein>
<dbReference type="InterPro" id="IPR027417">
    <property type="entry name" value="P-loop_NTPase"/>
</dbReference>
<feature type="region of interest" description="Disordered" evidence="1">
    <location>
        <begin position="252"/>
        <end position="275"/>
    </location>
</feature>
<organism evidence="2">
    <name type="scientific">Siphoviridae sp. ctg2r17</name>
    <dbReference type="NCBI Taxonomy" id="2825601"/>
    <lineage>
        <taxon>Viruses</taxon>
        <taxon>Duplodnaviria</taxon>
        <taxon>Heunggongvirae</taxon>
        <taxon>Uroviricota</taxon>
        <taxon>Caudoviricetes</taxon>
    </lineage>
</organism>
<dbReference type="SUPFAM" id="SSF52540">
    <property type="entry name" value="P-loop containing nucleoside triphosphate hydrolases"/>
    <property type="match status" value="1"/>
</dbReference>
<accession>A0A8S5P1H3</accession>
<dbReference type="EMBL" id="BK015303">
    <property type="protein sequence ID" value="DAE00480.1"/>
    <property type="molecule type" value="Genomic_DNA"/>
</dbReference>
<name>A0A8S5P1H3_9CAUD</name>
<reference evidence="2" key="1">
    <citation type="journal article" date="2021" name="Proc. Natl. Acad. Sci. U.S.A.">
        <title>A Catalog of Tens of Thousands of Viruses from Human Metagenomes Reveals Hidden Associations with Chronic Diseases.</title>
        <authorList>
            <person name="Tisza M.J."/>
            <person name="Buck C.B."/>
        </authorList>
    </citation>
    <scope>NUCLEOTIDE SEQUENCE</scope>
    <source>
        <strain evidence="2">Ctg2r17</strain>
    </source>
</reference>